<dbReference type="SMART" id="SM00382">
    <property type="entry name" value="AAA"/>
    <property type="match status" value="1"/>
</dbReference>
<dbReference type="PATRIC" id="fig|162209.4.peg.5477"/>
<keyword evidence="3" id="KW-0067">ATP-binding</keyword>
<dbReference type="STRING" id="162209.IJ22_51810"/>
<dbReference type="GO" id="GO:0005524">
    <property type="term" value="F:ATP binding"/>
    <property type="evidence" value="ECO:0007669"/>
    <property type="project" value="UniProtKB-KW"/>
</dbReference>
<dbReference type="EMBL" id="CP013652">
    <property type="protein sequence ID" value="ALS25440.1"/>
    <property type="molecule type" value="Genomic_DNA"/>
</dbReference>
<dbReference type="Gene3D" id="3.40.50.300">
    <property type="entry name" value="P-loop containing nucleotide triphosphate hydrolases"/>
    <property type="match status" value="1"/>
</dbReference>
<reference evidence="4 5" key="2">
    <citation type="journal article" date="2016" name="Genome Announc.">
        <title>Complete Genome Sequences of Two Interactive Moderate Thermophiles, Paenibacillus napthalenovorans 32O-Y and Paenibacillus sp. 32O-W.</title>
        <authorList>
            <person name="Butler R.R.III."/>
            <person name="Wang J."/>
            <person name="Stark B.C."/>
            <person name="Pombert J.F."/>
        </authorList>
    </citation>
    <scope>NUCLEOTIDE SEQUENCE [LARGE SCALE GENOMIC DNA]</scope>
    <source>
        <strain evidence="4 5">32O-Y</strain>
    </source>
</reference>
<keyword evidence="5" id="KW-1185">Reference proteome</keyword>
<dbReference type="PANTHER" id="PTHR45772">
    <property type="entry name" value="CONSERVED COMPONENT OF ABC TRANSPORTER FOR NATURAL AMINO ACIDS-RELATED"/>
    <property type="match status" value="1"/>
</dbReference>
<dbReference type="InterPro" id="IPR003439">
    <property type="entry name" value="ABC_transporter-like_ATP-bd"/>
</dbReference>
<dbReference type="FunFam" id="3.40.50.300:FF:000421">
    <property type="entry name" value="Branched-chain amino acid ABC transporter ATP-binding protein"/>
    <property type="match status" value="1"/>
</dbReference>
<name>A0A0U2MA03_9BACL</name>
<dbReference type="Proteomes" id="UP000061660">
    <property type="component" value="Chromosome"/>
</dbReference>
<dbReference type="KEGG" id="pnp:IJ22_51810"/>
<gene>
    <name evidence="4" type="ORF">IJ22_51810</name>
</gene>
<evidence type="ECO:0000256" key="2">
    <source>
        <dbReference type="ARBA" id="ARBA00022741"/>
    </source>
</evidence>
<dbReference type="SUPFAM" id="SSF52540">
    <property type="entry name" value="P-loop containing nucleoside triphosphate hydrolases"/>
    <property type="match status" value="1"/>
</dbReference>
<dbReference type="InterPro" id="IPR032823">
    <property type="entry name" value="BCA_ABC_TP_C"/>
</dbReference>
<dbReference type="CDD" id="cd03219">
    <property type="entry name" value="ABC_Mj1267_LivG_branched"/>
    <property type="match status" value="1"/>
</dbReference>
<dbReference type="GO" id="GO:0016887">
    <property type="term" value="F:ATP hydrolysis activity"/>
    <property type="evidence" value="ECO:0007669"/>
    <property type="project" value="InterPro"/>
</dbReference>
<accession>A0A0U2MA03</accession>
<dbReference type="GO" id="GO:0005886">
    <property type="term" value="C:plasma membrane"/>
    <property type="evidence" value="ECO:0007669"/>
    <property type="project" value="TreeGrafter"/>
</dbReference>
<protein>
    <submittedName>
        <fullName evidence="4">ABC transporter</fullName>
    </submittedName>
</protein>
<dbReference type="AlphaFoldDB" id="A0A0U2MA03"/>
<dbReference type="Pfam" id="PF00005">
    <property type="entry name" value="ABC_tran"/>
    <property type="match status" value="1"/>
</dbReference>
<evidence type="ECO:0000313" key="4">
    <source>
        <dbReference type="EMBL" id="ALS25440.1"/>
    </source>
</evidence>
<dbReference type="OrthoDB" id="9805514at2"/>
<dbReference type="PROSITE" id="PS50893">
    <property type="entry name" value="ABC_TRANSPORTER_2"/>
    <property type="match status" value="1"/>
</dbReference>
<reference evidence="5" key="1">
    <citation type="submission" date="2015-12" db="EMBL/GenBank/DDBJ databases">
        <title>Complete genome sequences of two moderately thermophilic Paenibacillus species.</title>
        <authorList>
            <person name="Butler R.III."/>
            <person name="Wang J."/>
            <person name="Stark B.C."/>
            <person name="Pombert J.-F."/>
        </authorList>
    </citation>
    <scope>NUCLEOTIDE SEQUENCE [LARGE SCALE GENOMIC DNA]</scope>
    <source>
        <strain evidence="5">32O-Y</strain>
    </source>
</reference>
<evidence type="ECO:0000313" key="5">
    <source>
        <dbReference type="Proteomes" id="UP000061660"/>
    </source>
</evidence>
<dbReference type="InterPro" id="IPR051120">
    <property type="entry name" value="ABC_AA/LPS_Transport"/>
</dbReference>
<dbReference type="RefSeq" id="WP_062410789.1">
    <property type="nucleotide sequence ID" value="NZ_BJCS01000016.1"/>
</dbReference>
<dbReference type="PANTHER" id="PTHR45772:SF9">
    <property type="entry name" value="CONSERVED COMPONENT OF ABC TRANSPORTER FOR NATURAL AMINO ACIDS"/>
    <property type="match status" value="1"/>
</dbReference>
<dbReference type="InterPro" id="IPR003593">
    <property type="entry name" value="AAA+_ATPase"/>
</dbReference>
<proteinExistence type="predicted"/>
<keyword evidence="1" id="KW-0813">Transport</keyword>
<evidence type="ECO:0000256" key="3">
    <source>
        <dbReference type="ARBA" id="ARBA00022840"/>
    </source>
</evidence>
<sequence>MLQVQKISKMFGGLKAVDQVSFDIKKGSIKALIGPNGAGKTTMFNIISGNFAPTEGQVIFEDRAITGRKPHQIAHYGIIRTFQGVKMFDSNGFTVLDNLLVGYDKRFQAGMLRSSIRSMISRKEEQEALEEAHRVSGQIGLSDWLHAPASELPCGYQRLLELARALMAKPRMLLLDEPAAGLNDSETKRLVGVLREIRQMGITILLVEHHMGLVMEVSDDIVVMNNGKKIAEGSPEDINRNRDVIQAYMGEEDISA</sequence>
<organism evidence="4 5">
    <name type="scientific">Paenibacillus naphthalenovorans</name>
    <dbReference type="NCBI Taxonomy" id="162209"/>
    <lineage>
        <taxon>Bacteria</taxon>
        <taxon>Bacillati</taxon>
        <taxon>Bacillota</taxon>
        <taxon>Bacilli</taxon>
        <taxon>Bacillales</taxon>
        <taxon>Paenibacillaceae</taxon>
        <taxon>Paenibacillus</taxon>
    </lineage>
</organism>
<evidence type="ECO:0000256" key="1">
    <source>
        <dbReference type="ARBA" id="ARBA00022448"/>
    </source>
</evidence>
<dbReference type="Pfam" id="PF12399">
    <property type="entry name" value="BCA_ABC_TP_C"/>
    <property type="match status" value="1"/>
</dbReference>
<dbReference type="InterPro" id="IPR027417">
    <property type="entry name" value="P-loop_NTPase"/>
</dbReference>
<keyword evidence="2" id="KW-0547">Nucleotide-binding</keyword>